<evidence type="ECO:0000256" key="1">
    <source>
        <dbReference type="ARBA" id="ARBA00022630"/>
    </source>
</evidence>
<dbReference type="SUPFAM" id="SSF52343">
    <property type="entry name" value="Ferredoxin reductase-like, C-terminal NADP-linked domain"/>
    <property type="match status" value="1"/>
</dbReference>
<dbReference type="EMBL" id="CP080590">
    <property type="protein sequence ID" value="QYO78815.1"/>
    <property type="molecule type" value="Genomic_DNA"/>
</dbReference>
<dbReference type="PROSITE" id="PS50902">
    <property type="entry name" value="FLAVODOXIN_LIKE"/>
    <property type="match status" value="1"/>
</dbReference>
<accession>A0ABX8WPY2</accession>
<keyword evidence="4" id="KW-0472">Membrane</keyword>
<dbReference type="Pfam" id="PF00175">
    <property type="entry name" value="NAD_binding_1"/>
    <property type="match status" value="1"/>
</dbReference>
<dbReference type="Proteomes" id="UP000825799">
    <property type="component" value="Chromosome"/>
</dbReference>
<reference evidence="7 8" key="1">
    <citation type="submission" date="2021-08" db="EMBL/GenBank/DDBJ databases">
        <title>Devosia salina sp. nov., isolated from the South China Sea sediment.</title>
        <authorList>
            <person name="Zhou Z."/>
        </authorList>
    </citation>
    <scope>NUCLEOTIDE SEQUENCE [LARGE SCALE GENOMIC DNA]</scope>
    <source>
        <strain evidence="7 8">SCS-3</strain>
    </source>
</reference>
<keyword evidence="8" id="KW-1185">Reference proteome</keyword>
<dbReference type="Gene3D" id="3.40.50.360">
    <property type="match status" value="1"/>
</dbReference>
<keyword evidence="2" id="KW-0288">FMN</keyword>
<dbReference type="SUPFAM" id="SSF63380">
    <property type="entry name" value="Riboflavin synthase domain-like"/>
    <property type="match status" value="1"/>
</dbReference>
<dbReference type="InterPro" id="IPR001433">
    <property type="entry name" value="OxRdtase_FAD/NAD-bd"/>
</dbReference>
<dbReference type="PROSITE" id="PS51384">
    <property type="entry name" value="FAD_FR"/>
    <property type="match status" value="1"/>
</dbReference>
<keyword evidence="1" id="KW-0285">Flavoprotein</keyword>
<keyword evidence="4" id="KW-0812">Transmembrane</keyword>
<feature type="domain" description="FAD-binding FR-type" evidence="6">
    <location>
        <begin position="478"/>
        <end position="593"/>
    </location>
</feature>
<dbReference type="InterPro" id="IPR005625">
    <property type="entry name" value="PepSY-ass_TM"/>
</dbReference>
<dbReference type="PANTHER" id="PTHR19384">
    <property type="entry name" value="NITRIC OXIDE SYNTHASE-RELATED"/>
    <property type="match status" value="1"/>
</dbReference>
<dbReference type="InterPro" id="IPR029039">
    <property type="entry name" value="Flavoprotein-like_sf"/>
</dbReference>
<feature type="transmembrane region" description="Helical" evidence="4">
    <location>
        <begin position="117"/>
        <end position="138"/>
    </location>
</feature>
<dbReference type="PRINTS" id="PR00371">
    <property type="entry name" value="FPNCR"/>
</dbReference>
<dbReference type="RefSeq" id="WP_220307267.1">
    <property type="nucleotide sequence ID" value="NZ_CP080590.1"/>
</dbReference>
<sequence length="730" mass="77909">MLRRLHSLPGLFAALLVSFMALTGAVLSLQPLVERVTTPAGSAVSVAELADRIMAQLPDTETITRSASGAVTAHAGNVATAIDPASGAVRGVVEQSPVFGFFTQLHRSLFLGDGGRVAAGLAAAAMVALALTGIAMLVNRMGGWRQLFANPRGRLSQRLHVELGRMAIAGLLLSAVTGVYMAMVTFGFVADGSAEFGFPASGSGGTPAPIASLAALQDVPVSDLRELVLPMAGDAADVFTLTTNAGTGHIDQSTGALIDFAANSPMQTLYEAVYTLHTGQGHWWLAALLGLSSLAVPVLTLTGVVIWFMRRRSRPRLAGDAGWRRADSVILVGSEGNTTWGFAATLQAALRGNGHLVHVAPMNALRPHYPQARTILVLAATYGNGTAPASARHFLDRLERFDARGARFAVLGFGDRKFRNFCAYAERVEAAVRGAGHAMLVPYAGIDRQSAQAFAQWGQTLGTALGETLELQHQPLQPQTRKYTLVDRQVFGEEVQAPTVVLRFAVPALKDWRDRLGRLLGRDRFVSGDLVGIIPPGDPIARYYSIVSASREGILEICVRKQQGGLCSDHLHSLRPGESVDAFVRSNPDFHPDGGRRPLVLIGAGAGIAPLVGFMRNAAGRRPVHVYFGARDPASDFLYRGELERALSTGLLRSLKASFSRVLGGGYVQDRLAEDAEELRRLVRQGARFMVCGSIAMGEGVKQALDQALAPISLDVDRLQAMGRYAEDVY</sequence>
<dbReference type="Pfam" id="PF00258">
    <property type="entry name" value="Flavodoxin_1"/>
    <property type="match status" value="1"/>
</dbReference>
<gene>
    <name evidence="7" type="ORF">K1X15_09870</name>
</gene>
<protein>
    <recommendedName>
        <fullName evidence="3">NADPH--hemoprotein reductase</fullName>
        <ecNumber evidence="3">1.6.2.4</ecNumber>
    </recommendedName>
</protein>
<feature type="transmembrane region" description="Helical" evidence="4">
    <location>
        <begin position="166"/>
        <end position="189"/>
    </location>
</feature>
<evidence type="ECO:0000256" key="3">
    <source>
        <dbReference type="ARBA" id="ARBA00023797"/>
    </source>
</evidence>
<dbReference type="Gene3D" id="3.40.50.80">
    <property type="entry name" value="Nucleotide-binding domain of ferredoxin-NADP reductase (FNR) module"/>
    <property type="match status" value="1"/>
</dbReference>
<name>A0ABX8WPY2_9HYPH</name>
<dbReference type="PANTHER" id="PTHR19384:SF17">
    <property type="entry name" value="NADPH--CYTOCHROME P450 REDUCTASE"/>
    <property type="match status" value="1"/>
</dbReference>
<dbReference type="InterPro" id="IPR017938">
    <property type="entry name" value="Riboflavin_synthase-like_b-brl"/>
</dbReference>
<dbReference type="Pfam" id="PF03929">
    <property type="entry name" value="PepSY_TM"/>
    <property type="match status" value="1"/>
</dbReference>
<evidence type="ECO:0000313" key="8">
    <source>
        <dbReference type="Proteomes" id="UP000825799"/>
    </source>
</evidence>
<evidence type="ECO:0000256" key="4">
    <source>
        <dbReference type="SAM" id="Phobius"/>
    </source>
</evidence>
<dbReference type="CDD" id="cd06201">
    <property type="entry name" value="SiR_like2"/>
    <property type="match status" value="1"/>
</dbReference>
<keyword evidence="4" id="KW-1133">Transmembrane helix</keyword>
<dbReference type="InterPro" id="IPR001709">
    <property type="entry name" value="Flavoprot_Pyr_Nucl_cyt_Rdtase"/>
</dbReference>
<evidence type="ECO:0000259" key="6">
    <source>
        <dbReference type="PROSITE" id="PS51384"/>
    </source>
</evidence>
<evidence type="ECO:0000256" key="2">
    <source>
        <dbReference type="ARBA" id="ARBA00022643"/>
    </source>
</evidence>
<dbReference type="Pfam" id="PF00970">
    <property type="entry name" value="FAD_binding_6"/>
    <property type="match status" value="1"/>
</dbReference>
<dbReference type="Gene3D" id="2.40.30.10">
    <property type="entry name" value="Translation factors"/>
    <property type="match status" value="1"/>
</dbReference>
<evidence type="ECO:0000313" key="7">
    <source>
        <dbReference type="EMBL" id="QYO78815.1"/>
    </source>
</evidence>
<dbReference type="InterPro" id="IPR008333">
    <property type="entry name" value="Cbr1-like_FAD-bd_dom"/>
</dbReference>
<dbReference type="SUPFAM" id="SSF52218">
    <property type="entry name" value="Flavoproteins"/>
    <property type="match status" value="1"/>
</dbReference>
<evidence type="ECO:0000259" key="5">
    <source>
        <dbReference type="PROSITE" id="PS50902"/>
    </source>
</evidence>
<dbReference type="InterPro" id="IPR017927">
    <property type="entry name" value="FAD-bd_FR_type"/>
</dbReference>
<feature type="transmembrane region" description="Helical" evidence="4">
    <location>
        <begin position="283"/>
        <end position="308"/>
    </location>
</feature>
<organism evidence="7 8">
    <name type="scientific">Devosia salina</name>
    <dbReference type="NCBI Taxonomy" id="2860336"/>
    <lineage>
        <taxon>Bacteria</taxon>
        <taxon>Pseudomonadati</taxon>
        <taxon>Pseudomonadota</taxon>
        <taxon>Alphaproteobacteria</taxon>
        <taxon>Hyphomicrobiales</taxon>
        <taxon>Devosiaceae</taxon>
        <taxon>Devosia</taxon>
    </lineage>
</organism>
<dbReference type="InterPro" id="IPR039261">
    <property type="entry name" value="FNR_nucleotide-bd"/>
</dbReference>
<dbReference type="EC" id="1.6.2.4" evidence="3"/>
<proteinExistence type="predicted"/>
<dbReference type="InterPro" id="IPR008254">
    <property type="entry name" value="Flavodoxin/NO_synth"/>
</dbReference>
<feature type="domain" description="Flavodoxin-like" evidence="5">
    <location>
        <begin position="328"/>
        <end position="462"/>
    </location>
</feature>